<name>A0AAV7WM64_PLEWA</name>
<keyword evidence="3" id="KW-1185">Reference proteome</keyword>
<feature type="region of interest" description="Disordered" evidence="1">
    <location>
        <begin position="1"/>
        <end position="163"/>
    </location>
</feature>
<feature type="region of interest" description="Disordered" evidence="1">
    <location>
        <begin position="180"/>
        <end position="200"/>
    </location>
</feature>
<evidence type="ECO:0000256" key="1">
    <source>
        <dbReference type="SAM" id="MobiDB-lite"/>
    </source>
</evidence>
<evidence type="ECO:0000313" key="3">
    <source>
        <dbReference type="Proteomes" id="UP001066276"/>
    </source>
</evidence>
<protein>
    <submittedName>
        <fullName evidence="2">Uncharacterized protein</fullName>
    </submittedName>
</protein>
<comment type="caution">
    <text evidence="2">The sequence shown here is derived from an EMBL/GenBank/DDBJ whole genome shotgun (WGS) entry which is preliminary data.</text>
</comment>
<gene>
    <name evidence="2" type="ORF">NDU88_001270</name>
</gene>
<feature type="compositionally biased region" description="Low complexity" evidence="1">
    <location>
        <begin position="97"/>
        <end position="108"/>
    </location>
</feature>
<sequence length="220" mass="23263">MDSRGAERGWRRERKAEDRSSGKESTEEGGRGHEAEDGARLIRLLRRGPNFSCYPGPPPPGQIDGERERGPVWVTRAPAEPRASLAEHLGGGRRAPRPGACRRVGAGSRSERARGGAWDRAPFEGSRLTAAGKAGRPPSCLEVPGERRDSCGGDRGKPCAPATAEDSVTAAWAACGPSAPILASKRKQQERARPEPLGLVEDPAAGSLARALNLHAARCG</sequence>
<feature type="compositionally biased region" description="Basic and acidic residues" evidence="1">
    <location>
        <begin position="144"/>
        <end position="157"/>
    </location>
</feature>
<evidence type="ECO:0000313" key="2">
    <source>
        <dbReference type="EMBL" id="KAJ1213638.1"/>
    </source>
</evidence>
<feature type="compositionally biased region" description="Basic and acidic residues" evidence="1">
    <location>
        <begin position="1"/>
        <end position="40"/>
    </location>
</feature>
<dbReference type="Proteomes" id="UP001066276">
    <property type="component" value="Chromosome 1_1"/>
</dbReference>
<reference evidence="2" key="1">
    <citation type="journal article" date="2022" name="bioRxiv">
        <title>Sequencing and chromosome-scale assembly of the giantPleurodeles waltlgenome.</title>
        <authorList>
            <person name="Brown T."/>
            <person name="Elewa A."/>
            <person name="Iarovenko S."/>
            <person name="Subramanian E."/>
            <person name="Araus A.J."/>
            <person name="Petzold A."/>
            <person name="Susuki M."/>
            <person name="Suzuki K.-i.T."/>
            <person name="Hayashi T."/>
            <person name="Toyoda A."/>
            <person name="Oliveira C."/>
            <person name="Osipova E."/>
            <person name="Leigh N.D."/>
            <person name="Simon A."/>
            <person name="Yun M.H."/>
        </authorList>
    </citation>
    <scope>NUCLEOTIDE SEQUENCE</scope>
    <source>
        <strain evidence="2">20211129_DDA</strain>
        <tissue evidence="2">Liver</tissue>
    </source>
</reference>
<dbReference type="EMBL" id="JANPWB010000001">
    <property type="protein sequence ID" value="KAJ1213638.1"/>
    <property type="molecule type" value="Genomic_DNA"/>
</dbReference>
<organism evidence="2 3">
    <name type="scientific">Pleurodeles waltl</name>
    <name type="common">Iberian ribbed newt</name>
    <dbReference type="NCBI Taxonomy" id="8319"/>
    <lineage>
        <taxon>Eukaryota</taxon>
        <taxon>Metazoa</taxon>
        <taxon>Chordata</taxon>
        <taxon>Craniata</taxon>
        <taxon>Vertebrata</taxon>
        <taxon>Euteleostomi</taxon>
        <taxon>Amphibia</taxon>
        <taxon>Batrachia</taxon>
        <taxon>Caudata</taxon>
        <taxon>Salamandroidea</taxon>
        <taxon>Salamandridae</taxon>
        <taxon>Pleurodelinae</taxon>
        <taxon>Pleurodeles</taxon>
    </lineage>
</organism>
<dbReference type="AlphaFoldDB" id="A0AAV7WM64"/>
<proteinExistence type="predicted"/>
<accession>A0AAV7WM64</accession>